<sequence length="42" mass="4673">MIILLLIALLITGLVAITLALSKLPTIKPIPVKIRRSHNYHN</sequence>
<protein>
    <submittedName>
        <fullName evidence="1">Uncharacterized protein</fullName>
    </submittedName>
</protein>
<accession>A0ABY0M936</accession>
<organism evidence="1 2">
    <name type="scientific">Lactobacillus kefiranofaciens</name>
    <dbReference type="NCBI Taxonomy" id="267818"/>
    <lineage>
        <taxon>Bacteria</taxon>
        <taxon>Bacillati</taxon>
        <taxon>Bacillota</taxon>
        <taxon>Bacilli</taxon>
        <taxon>Lactobacillales</taxon>
        <taxon>Lactobacillaceae</taxon>
        <taxon>Lactobacillus</taxon>
    </lineage>
</organism>
<dbReference type="RefSeq" id="WP_013853961.1">
    <property type="nucleotide sequence ID" value="NZ_JALHKI010000001.1"/>
</dbReference>
<keyword evidence="2" id="KW-1185">Reference proteome</keyword>
<gene>
    <name evidence="1" type="ORF">SAMN02983011_00163</name>
</gene>
<evidence type="ECO:0000313" key="1">
    <source>
        <dbReference type="EMBL" id="SDA37724.1"/>
    </source>
</evidence>
<reference evidence="1 2" key="1">
    <citation type="submission" date="2016-10" db="EMBL/GenBank/DDBJ databases">
        <authorList>
            <person name="Varghese N."/>
            <person name="Submissions S."/>
        </authorList>
    </citation>
    <scope>NUCLEOTIDE SEQUENCE [LARGE SCALE GENOMIC DNA]</scope>
    <source>
        <strain evidence="1 2">ATCC 43761</strain>
    </source>
</reference>
<dbReference type="Proteomes" id="UP000181860">
    <property type="component" value="Unassembled WGS sequence"/>
</dbReference>
<comment type="caution">
    <text evidence="1">The sequence shown here is derived from an EMBL/GenBank/DDBJ whole genome shotgun (WGS) entry which is preliminary data.</text>
</comment>
<name>A0ABY0M936_9LACO</name>
<dbReference type="EMBL" id="FMXC01000001">
    <property type="protein sequence ID" value="SDA37724.1"/>
    <property type="molecule type" value="Genomic_DNA"/>
</dbReference>
<evidence type="ECO:0000313" key="2">
    <source>
        <dbReference type="Proteomes" id="UP000181860"/>
    </source>
</evidence>
<proteinExistence type="predicted"/>